<name>A0ABU6G7D8_9BACL</name>
<dbReference type="PROSITE" id="PS50937">
    <property type="entry name" value="HTH_MERR_2"/>
    <property type="match status" value="1"/>
</dbReference>
<keyword evidence="4" id="KW-0804">Transcription</keyword>
<dbReference type="Pfam" id="PF13411">
    <property type="entry name" value="MerR_1"/>
    <property type="match status" value="1"/>
</dbReference>
<evidence type="ECO:0000256" key="1">
    <source>
        <dbReference type="ARBA" id="ARBA00022491"/>
    </source>
</evidence>
<evidence type="ECO:0000256" key="3">
    <source>
        <dbReference type="ARBA" id="ARBA00023125"/>
    </source>
</evidence>
<evidence type="ECO:0000259" key="5">
    <source>
        <dbReference type="PROSITE" id="PS50937"/>
    </source>
</evidence>
<dbReference type="SUPFAM" id="SSF46955">
    <property type="entry name" value="Putative DNA-binding domain"/>
    <property type="match status" value="1"/>
</dbReference>
<gene>
    <name evidence="6" type="ORF">P4I72_23365</name>
</gene>
<dbReference type="InterPro" id="IPR009061">
    <property type="entry name" value="DNA-bd_dom_put_sf"/>
</dbReference>
<protein>
    <submittedName>
        <fullName evidence="6">MerR family transcriptional regulator</fullName>
    </submittedName>
</protein>
<sequence length="364" mass="41486">MLINEISRKLGITARAIRFYEQKGLLMPTKQKENGYRTYTEQDAWRLQTIISLREVGMTLEDIRLTLAQTDLNRQEEVLGALQMHRSLLFQQWTEIKQMIGTMDQMIQAAQASEQLPTELLYELAQHNKELRDLRTSWRDHWGFDQKALHFDELLQTAPSEVRQIGDSQVVPIHNQPSSTIYEAALAKIVELVAPFHLSKGLDVGTGTGNLAVKLQQSGMAMSAIDQSQQMLKLCAAKNAEIELKLGNVLAIPYMDGEFDAVVCSFALHHLTEPQRELAWNEMLRVMKPGGILCLADYMIKDPNNKDVFLTSLINSQTTKLPMMHEQIELYTIHSQLLAWLQCRTSQVITEEIADDVYVIYAQK</sequence>
<dbReference type="InterPro" id="IPR000551">
    <property type="entry name" value="MerR-type_HTH_dom"/>
</dbReference>
<dbReference type="InterPro" id="IPR047057">
    <property type="entry name" value="MerR_fam"/>
</dbReference>
<dbReference type="Proteomes" id="UP001338137">
    <property type="component" value="Unassembled WGS sequence"/>
</dbReference>
<comment type="caution">
    <text evidence="6">The sequence shown here is derived from an EMBL/GenBank/DDBJ whole genome shotgun (WGS) entry which is preliminary data.</text>
</comment>
<evidence type="ECO:0000313" key="7">
    <source>
        <dbReference type="Proteomes" id="UP001338137"/>
    </source>
</evidence>
<dbReference type="SMART" id="SM00422">
    <property type="entry name" value="HTH_MERR"/>
    <property type="match status" value="1"/>
</dbReference>
<evidence type="ECO:0000256" key="2">
    <source>
        <dbReference type="ARBA" id="ARBA00023015"/>
    </source>
</evidence>
<dbReference type="InterPro" id="IPR029063">
    <property type="entry name" value="SAM-dependent_MTases_sf"/>
</dbReference>
<dbReference type="Gene3D" id="1.10.1660.10">
    <property type="match status" value="1"/>
</dbReference>
<dbReference type="Pfam" id="PF08241">
    <property type="entry name" value="Methyltransf_11"/>
    <property type="match status" value="1"/>
</dbReference>
<dbReference type="InterPro" id="IPR013216">
    <property type="entry name" value="Methyltransf_11"/>
</dbReference>
<evidence type="ECO:0000313" key="6">
    <source>
        <dbReference type="EMBL" id="MEC0230076.1"/>
    </source>
</evidence>
<dbReference type="SUPFAM" id="SSF53335">
    <property type="entry name" value="S-adenosyl-L-methionine-dependent methyltransferases"/>
    <property type="match status" value="1"/>
</dbReference>
<keyword evidence="1" id="KW-0678">Repressor</keyword>
<dbReference type="Gene3D" id="3.40.50.150">
    <property type="entry name" value="Vaccinia Virus protein VP39"/>
    <property type="match status" value="1"/>
</dbReference>
<proteinExistence type="predicted"/>
<feature type="domain" description="HTH merR-type" evidence="5">
    <location>
        <begin position="1"/>
        <end position="69"/>
    </location>
</feature>
<evidence type="ECO:0000256" key="4">
    <source>
        <dbReference type="ARBA" id="ARBA00023163"/>
    </source>
</evidence>
<dbReference type="RefSeq" id="WP_326074147.1">
    <property type="nucleotide sequence ID" value="NZ_JARLKY010000062.1"/>
</dbReference>
<dbReference type="CDD" id="cd01106">
    <property type="entry name" value="HTH_TipAL-Mta"/>
    <property type="match status" value="1"/>
</dbReference>
<keyword evidence="7" id="KW-1185">Reference proteome</keyword>
<dbReference type="PANTHER" id="PTHR30204:SF69">
    <property type="entry name" value="MERR-FAMILY TRANSCRIPTIONAL REGULATOR"/>
    <property type="match status" value="1"/>
</dbReference>
<reference evidence="6 7" key="1">
    <citation type="submission" date="2023-03" db="EMBL/GenBank/DDBJ databases">
        <title>Bacillus Genome Sequencing.</title>
        <authorList>
            <person name="Dunlap C."/>
        </authorList>
    </citation>
    <scope>NUCLEOTIDE SEQUENCE [LARGE SCALE GENOMIC DNA]</scope>
    <source>
        <strain evidence="6 7">BD-533</strain>
    </source>
</reference>
<keyword evidence="2" id="KW-0805">Transcription regulation</keyword>
<organism evidence="6 7">
    <name type="scientific">Paenibacillus alba</name>
    <dbReference type="NCBI Taxonomy" id="1197127"/>
    <lineage>
        <taxon>Bacteria</taxon>
        <taxon>Bacillati</taxon>
        <taxon>Bacillota</taxon>
        <taxon>Bacilli</taxon>
        <taxon>Bacillales</taxon>
        <taxon>Paenibacillaceae</taxon>
        <taxon>Paenibacillus</taxon>
    </lineage>
</organism>
<dbReference type="EMBL" id="JARLKY010000062">
    <property type="protein sequence ID" value="MEC0230076.1"/>
    <property type="molecule type" value="Genomic_DNA"/>
</dbReference>
<dbReference type="CDD" id="cd02440">
    <property type="entry name" value="AdoMet_MTases"/>
    <property type="match status" value="1"/>
</dbReference>
<keyword evidence="3" id="KW-0238">DNA-binding</keyword>
<accession>A0ABU6G7D8</accession>
<dbReference type="PRINTS" id="PR00040">
    <property type="entry name" value="HTHMERR"/>
</dbReference>
<dbReference type="PANTHER" id="PTHR30204">
    <property type="entry name" value="REDOX-CYCLING DRUG-SENSING TRANSCRIPTIONAL ACTIVATOR SOXR"/>
    <property type="match status" value="1"/>
</dbReference>